<reference evidence="4" key="1">
    <citation type="journal article" date="2017" name="Nat. Ecol. Evol.">
        <title>Genome expansion and lineage-specific genetic innovations in the forest pathogenic fungi Armillaria.</title>
        <authorList>
            <person name="Sipos G."/>
            <person name="Prasanna A.N."/>
            <person name="Walter M.C."/>
            <person name="O'Connor E."/>
            <person name="Balint B."/>
            <person name="Krizsan K."/>
            <person name="Kiss B."/>
            <person name="Hess J."/>
            <person name="Varga T."/>
            <person name="Slot J."/>
            <person name="Riley R."/>
            <person name="Boka B."/>
            <person name="Rigling D."/>
            <person name="Barry K."/>
            <person name="Lee J."/>
            <person name="Mihaltcheva S."/>
            <person name="LaButti K."/>
            <person name="Lipzen A."/>
            <person name="Waldron R."/>
            <person name="Moloney N.M."/>
            <person name="Sperisen C."/>
            <person name="Kredics L."/>
            <person name="Vagvoelgyi C."/>
            <person name="Patrignani A."/>
            <person name="Fitzpatrick D."/>
            <person name="Nagy I."/>
            <person name="Doyle S."/>
            <person name="Anderson J.B."/>
            <person name="Grigoriev I.V."/>
            <person name="Gueldener U."/>
            <person name="Muensterkoetter M."/>
            <person name="Nagy L.G."/>
        </authorList>
    </citation>
    <scope>NUCLEOTIDE SEQUENCE [LARGE SCALE GENOMIC DNA]</scope>
    <source>
        <strain evidence="4">C18/9</strain>
    </source>
</reference>
<feature type="coiled-coil region" evidence="1">
    <location>
        <begin position="140"/>
        <end position="174"/>
    </location>
</feature>
<dbReference type="PANTHER" id="PTHR40465:SF1">
    <property type="entry name" value="DUF6534 DOMAIN-CONTAINING PROTEIN"/>
    <property type="match status" value="1"/>
</dbReference>
<sequence length="475" mass="53762">MASPALGKTLGAVYIGATIAAILFGITILQTAIYYQRFRKDWWVYRYSVALLWILDALHVALSTHALYFYLIENFGNLEVLNEVVWSFKLQLLFDTLTVVGVQTIYAVRLCRSAGNSSSRAPQVTLSSLASLVSSLKQQQEMQSTEIGRIKNRIQRLEKENEDLRAENSDLWNEINKIKGPRFPPELFDRFIDFLHHDNEALKACSLVCRAWIPASRFHLFEHIYFAVLSNRRRMVELLDSSFCTLFKYVREITVDGNIDDGHPVPMMGIPLSWLQPLAQYLDRFTGVTVLCLRCITTASIRYIINSPRFTSRITNLMLYGIVCSTFNDLPYVLSYFSKLEILTYDVHFCDILTTDDCSDCGMDYMADMYAETLAIDGSPYPPPATLQVIVNDNYGLLSGCCSAGRSALCNWLRVGDHTCLRTMLLGYLSHENKDEIMALSSYLHGPGATLKHLKLGFGTTEAMGANFFTESIYV</sequence>
<evidence type="ECO:0000256" key="2">
    <source>
        <dbReference type="SAM" id="Phobius"/>
    </source>
</evidence>
<protein>
    <submittedName>
        <fullName evidence="3">Uncharacterized protein</fullName>
    </submittedName>
</protein>
<keyword evidence="4" id="KW-1185">Reference proteome</keyword>
<dbReference type="CDD" id="cd14686">
    <property type="entry name" value="bZIP"/>
    <property type="match status" value="1"/>
</dbReference>
<name>A0A284RR07_ARMOS</name>
<organism evidence="3 4">
    <name type="scientific">Armillaria ostoyae</name>
    <name type="common">Armillaria root rot fungus</name>
    <dbReference type="NCBI Taxonomy" id="47428"/>
    <lineage>
        <taxon>Eukaryota</taxon>
        <taxon>Fungi</taxon>
        <taxon>Dikarya</taxon>
        <taxon>Basidiomycota</taxon>
        <taxon>Agaricomycotina</taxon>
        <taxon>Agaricomycetes</taxon>
        <taxon>Agaricomycetidae</taxon>
        <taxon>Agaricales</taxon>
        <taxon>Marasmiineae</taxon>
        <taxon>Physalacriaceae</taxon>
        <taxon>Armillaria</taxon>
    </lineage>
</organism>
<evidence type="ECO:0000313" key="4">
    <source>
        <dbReference type="Proteomes" id="UP000219338"/>
    </source>
</evidence>
<proteinExistence type="predicted"/>
<gene>
    <name evidence="3" type="ORF">ARMOST_14528</name>
</gene>
<accession>A0A284RR07</accession>
<keyword evidence="2" id="KW-1133">Transmembrane helix</keyword>
<keyword evidence="1" id="KW-0175">Coiled coil</keyword>
<feature type="transmembrane region" description="Helical" evidence="2">
    <location>
        <begin position="47"/>
        <end position="72"/>
    </location>
</feature>
<dbReference type="OrthoDB" id="2788229at2759"/>
<dbReference type="EMBL" id="FUEG01000013">
    <property type="protein sequence ID" value="SJL11125.1"/>
    <property type="molecule type" value="Genomic_DNA"/>
</dbReference>
<evidence type="ECO:0000313" key="3">
    <source>
        <dbReference type="EMBL" id="SJL11125.1"/>
    </source>
</evidence>
<keyword evidence="2" id="KW-0812">Transmembrane</keyword>
<dbReference type="AlphaFoldDB" id="A0A284RR07"/>
<keyword evidence="2" id="KW-0472">Membrane</keyword>
<evidence type="ECO:0000256" key="1">
    <source>
        <dbReference type="SAM" id="Coils"/>
    </source>
</evidence>
<dbReference type="PANTHER" id="PTHR40465">
    <property type="entry name" value="CHROMOSOME 1, WHOLE GENOME SHOTGUN SEQUENCE"/>
    <property type="match status" value="1"/>
</dbReference>
<dbReference type="Proteomes" id="UP000219338">
    <property type="component" value="Unassembled WGS sequence"/>
</dbReference>
<feature type="transmembrane region" description="Helical" evidence="2">
    <location>
        <begin position="12"/>
        <end position="35"/>
    </location>
</feature>